<evidence type="ECO:0000256" key="11">
    <source>
        <dbReference type="ARBA" id="ARBA00029766"/>
    </source>
</evidence>
<dbReference type="Gene3D" id="3.30.70.560">
    <property type="entry name" value="7,8-Dihydro-6-hydroxymethylpterin-pyrophosphokinase HPPK"/>
    <property type="match status" value="1"/>
</dbReference>
<evidence type="ECO:0000256" key="3">
    <source>
        <dbReference type="ARBA" id="ARBA00013253"/>
    </source>
</evidence>
<evidence type="ECO:0000256" key="6">
    <source>
        <dbReference type="ARBA" id="ARBA00022741"/>
    </source>
</evidence>
<evidence type="ECO:0000256" key="2">
    <source>
        <dbReference type="ARBA" id="ARBA00005810"/>
    </source>
</evidence>
<keyword evidence="15" id="KW-1185">Reference proteome</keyword>
<sequence length="171" mass="18609">MPVTSYLVAIGSNRRHHRHGLPGDVVAAAMVALSTVGEVERRSTIIRSAAMGPAGRDFANAAVLVRSSLDPPAMLCGLKRLEGQFGRRRGRRWGQRVLDLDIIFWSGGTWQSPGLFVPHPGAAARAFVLQPLSEIAAQWRHPVSGLSVRHLYRRLTAPRPKHRGRACPGGS</sequence>
<evidence type="ECO:0000256" key="5">
    <source>
        <dbReference type="ARBA" id="ARBA00022679"/>
    </source>
</evidence>
<comment type="caution">
    <text evidence="14">The sequence shown here is derived from an EMBL/GenBank/DDBJ whole genome shotgun (WGS) entry which is preliminary data.</text>
</comment>
<dbReference type="SUPFAM" id="SSF55083">
    <property type="entry name" value="6-hydroxymethyl-7,8-dihydropterin pyrophosphokinase, HPPK"/>
    <property type="match status" value="1"/>
</dbReference>
<keyword evidence="9" id="KW-0289">Folate biosynthesis</keyword>
<evidence type="ECO:0000313" key="15">
    <source>
        <dbReference type="Proteomes" id="UP000734218"/>
    </source>
</evidence>
<dbReference type="PANTHER" id="PTHR43071">
    <property type="entry name" value="2-AMINO-4-HYDROXY-6-HYDROXYMETHYLDIHYDROPTERIDINE PYROPHOSPHOKINASE"/>
    <property type="match status" value="1"/>
</dbReference>
<evidence type="ECO:0000256" key="8">
    <source>
        <dbReference type="ARBA" id="ARBA00022840"/>
    </source>
</evidence>
<protein>
    <recommendedName>
        <fullName evidence="4">2-amino-4-hydroxy-6-hydroxymethyldihydropteridine pyrophosphokinase</fullName>
        <ecNumber evidence="3">2.7.6.3</ecNumber>
    </recommendedName>
    <alternativeName>
        <fullName evidence="11">6-hydroxymethyl-7,8-dihydropterin pyrophosphokinase</fullName>
    </alternativeName>
    <alternativeName>
        <fullName evidence="12">7,8-dihydro-6-hydroxymethylpterin-pyrophosphokinase</fullName>
    </alternativeName>
</protein>
<keyword evidence="7" id="KW-0418">Kinase</keyword>
<evidence type="ECO:0000256" key="4">
    <source>
        <dbReference type="ARBA" id="ARBA00016218"/>
    </source>
</evidence>
<proteinExistence type="inferred from homology"/>
<dbReference type="Pfam" id="PF01288">
    <property type="entry name" value="HPPK"/>
    <property type="match status" value="1"/>
</dbReference>
<dbReference type="Proteomes" id="UP000734218">
    <property type="component" value="Unassembled WGS sequence"/>
</dbReference>
<organism evidence="14 15">
    <name type="scientific">Sphingomonas jejuensis</name>
    <dbReference type="NCBI Taxonomy" id="904715"/>
    <lineage>
        <taxon>Bacteria</taxon>
        <taxon>Pseudomonadati</taxon>
        <taxon>Pseudomonadota</taxon>
        <taxon>Alphaproteobacteria</taxon>
        <taxon>Sphingomonadales</taxon>
        <taxon>Sphingomonadaceae</taxon>
        <taxon>Sphingomonas</taxon>
    </lineage>
</organism>
<gene>
    <name evidence="14" type="ORF">GGR88_001246</name>
</gene>
<keyword evidence="8" id="KW-0067">ATP-binding</keyword>
<name>A0ABX0XLP2_9SPHN</name>
<evidence type="ECO:0000256" key="1">
    <source>
        <dbReference type="ARBA" id="ARBA00005051"/>
    </source>
</evidence>
<dbReference type="InterPro" id="IPR035907">
    <property type="entry name" value="Hppk_sf"/>
</dbReference>
<evidence type="ECO:0000256" key="9">
    <source>
        <dbReference type="ARBA" id="ARBA00022909"/>
    </source>
</evidence>
<reference evidence="14 15" key="1">
    <citation type="submission" date="2020-03" db="EMBL/GenBank/DDBJ databases">
        <title>Genomic Encyclopedia of Type Strains, Phase IV (KMG-IV): sequencing the most valuable type-strain genomes for metagenomic binning, comparative biology and taxonomic classification.</title>
        <authorList>
            <person name="Goeker M."/>
        </authorList>
    </citation>
    <scope>NUCLEOTIDE SEQUENCE [LARGE SCALE GENOMIC DNA]</scope>
    <source>
        <strain evidence="14 15">DSM 27651</strain>
    </source>
</reference>
<evidence type="ECO:0000256" key="7">
    <source>
        <dbReference type="ARBA" id="ARBA00022777"/>
    </source>
</evidence>
<dbReference type="RefSeq" id="WP_167953716.1">
    <property type="nucleotide sequence ID" value="NZ_JAATJE010000001.1"/>
</dbReference>
<comment type="pathway">
    <text evidence="1">Cofactor biosynthesis; tetrahydrofolate biosynthesis; 2-amino-4-hydroxy-6-hydroxymethyl-7,8-dihydropteridine diphosphate from 7,8-dihydroneopterin triphosphate: step 4/4.</text>
</comment>
<feature type="domain" description="7,8-dihydro-6-hydroxymethylpterin-pyrophosphokinase" evidence="13">
    <location>
        <begin position="8"/>
        <end position="136"/>
    </location>
</feature>
<keyword evidence="5 14" id="KW-0808">Transferase</keyword>
<accession>A0ABX0XLP2</accession>
<dbReference type="EMBL" id="JAATJE010000001">
    <property type="protein sequence ID" value="NJC33772.1"/>
    <property type="molecule type" value="Genomic_DNA"/>
</dbReference>
<dbReference type="EC" id="2.7.6.3" evidence="3"/>
<dbReference type="InterPro" id="IPR000550">
    <property type="entry name" value="Hppk"/>
</dbReference>
<evidence type="ECO:0000313" key="14">
    <source>
        <dbReference type="EMBL" id="NJC33772.1"/>
    </source>
</evidence>
<comment type="similarity">
    <text evidence="2">Belongs to the HPPK family.</text>
</comment>
<dbReference type="NCBIfam" id="TIGR01498">
    <property type="entry name" value="folK"/>
    <property type="match status" value="1"/>
</dbReference>
<comment type="function">
    <text evidence="10">Catalyzes the transfer of pyrophosphate from adenosine triphosphate (ATP) to 6-hydroxymethyl-7,8-dihydropterin, an enzymatic step in folate biosynthesis pathway.</text>
</comment>
<keyword evidence="6" id="KW-0547">Nucleotide-binding</keyword>
<evidence type="ECO:0000256" key="12">
    <source>
        <dbReference type="ARBA" id="ARBA00033413"/>
    </source>
</evidence>
<evidence type="ECO:0000259" key="13">
    <source>
        <dbReference type="Pfam" id="PF01288"/>
    </source>
</evidence>
<evidence type="ECO:0000256" key="10">
    <source>
        <dbReference type="ARBA" id="ARBA00029409"/>
    </source>
</evidence>
<dbReference type="PANTHER" id="PTHR43071:SF1">
    <property type="entry name" value="2-AMINO-4-HYDROXY-6-HYDROXYMETHYLDIHYDROPTERIDINE PYROPHOSPHOKINASE"/>
    <property type="match status" value="1"/>
</dbReference>
<dbReference type="GO" id="GO:0003848">
    <property type="term" value="F:2-amino-4-hydroxy-6-hydroxymethyldihydropteridine diphosphokinase activity"/>
    <property type="evidence" value="ECO:0007669"/>
    <property type="project" value="UniProtKB-EC"/>
</dbReference>